<dbReference type="EMBL" id="AWEY01000032">
    <property type="protein sequence ID" value="ERK39025.1"/>
    <property type="molecule type" value="Genomic_DNA"/>
</dbReference>
<protein>
    <submittedName>
        <fullName evidence="3">MerR HTH family regulatory protein</fullName>
    </submittedName>
</protein>
<evidence type="ECO:0000259" key="2">
    <source>
        <dbReference type="PROSITE" id="PS50937"/>
    </source>
</evidence>
<dbReference type="PANTHER" id="PTHR30204:SF15">
    <property type="entry name" value="BLL5018 PROTEIN"/>
    <property type="match status" value="1"/>
</dbReference>
<dbReference type="Pfam" id="PF13411">
    <property type="entry name" value="MerR_1"/>
    <property type="match status" value="1"/>
</dbReference>
<dbReference type="PROSITE" id="PS50937">
    <property type="entry name" value="HTH_MERR_2"/>
    <property type="match status" value="1"/>
</dbReference>
<name>U2NLT5_9BACT</name>
<feature type="domain" description="HTH merR-type" evidence="2">
    <location>
        <begin position="78"/>
        <end position="149"/>
    </location>
</feature>
<dbReference type="SUPFAM" id="SSF46955">
    <property type="entry name" value="Putative DNA-binding domain"/>
    <property type="match status" value="1"/>
</dbReference>
<organism evidence="3 4">
    <name type="scientific">Segatella baroniae F0067</name>
    <dbReference type="NCBI Taxonomy" id="1115809"/>
    <lineage>
        <taxon>Bacteria</taxon>
        <taxon>Pseudomonadati</taxon>
        <taxon>Bacteroidota</taxon>
        <taxon>Bacteroidia</taxon>
        <taxon>Bacteroidales</taxon>
        <taxon>Prevotellaceae</taxon>
        <taxon>Segatella</taxon>
    </lineage>
</organism>
<keyword evidence="4" id="KW-1185">Reference proteome</keyword>
<gene>
    <name evidence="3" type="ORF">HMPREF9135_0723</name>
</gene>
<dbReference type="GO" id="GO:0003677">
    <property type="term" value="F:DNA binding"/>
    <property type="evidence" value="ECO:0007669"/>
    <property type="project" value="UniProtKB-KW"/>
</dbReference>
<dbReference type="Proteomes" id="UP000016648">
    <property type="component" value="Unassembled WGS sequence"/>
</dbReference>
<dbReference type="PANTHER" id="PTHR30204">
    <property type="entry name" value="REDOX-CYCLING DRUG-SENSING TRANSCRIPTIONAL ACTIVATOR SOXR"/>
    <property type="match status" value="1"/>
</dbReference>
<evidence type="ECO:0000313" key="3">
    <source>
        <dbReference type="EMBL" id="ERK39025.1"/>
    </source>
</evidence>
<dbReference type="GO" id="GO:0003700">
    <property type="term" value="F:DNA-binding transcription factor activity"/>
    <property type="evidence" value="ECO:0007669"/>
    <property type="project" value="InterPro"/>
</dbReference>
<dbReference type="Gene3D" id="1.10.1660.10">
    <property type="match status" value="1"/>
</dbReference>
<reference evidence="3 4" key="1">
    <citation type="submission" date="2013-08" db="EMBL/GenBank/DDBJ databases">
        <authorList>
            <person name="Durkin A.S."/>
            <person name="Haft D.R."/>
            <person name="McCorrison J."/>
            <person name="Torralba M."/>
            <person name="Gillis M."/>
            <person name="Haft D.H."/>
            <person name="Methe B."/>
            <person name="Sutton G."/>
            <person name="Nelson K.E."/>
        </authorList>
    </citation>
    <scope>NUCLEOTIDE SEQUENCE [LARGE SCALE GENOMIC DNA]</scope>
    <source>
        <strain evidence="3 4">F0067</strain>
    </source>
</reference>
<comment type="caution">
    <text evidence="3">The sequence shown here is derived from an EMBL/GenBank/DDBJ whole genome shotgun (WGS) entry which is preliminary data.</text>
</comment>
<proteinExistence type="predicted"/>
<sequence length="182" mass="20703">MKLGNSINLLSLHKIGCVQQFESELSLCSLALSLHKIGCVQQFESELSLRSLALSLQRKDPSNAFIMALNTDKNLKLYFSIKEVAKMFDINESTLRYWESEFPLLKPKTQGASKVRQYTQKDIDQIKVIYNLVKVRGFKLAAARKMLNENREGADRSAAVMETLVAVRDELKELKRHLDGLV</sequence>
<dbReference type="InterPro" id="IPR047057">
    <property type="entry name" value="MerR_fam"/>
</dbReference>
<evidence type="ECO:0000313" key="4">
    <source>
        <dbReference type="Proteomes" id="UP000016648"/>
    </source>
</evidence>
<evidence type="ECO:0000256" key="1">
    <source>
        <dbReference type="ARBA" id="ARBA00023125"/>
    </source>
</evidence>
<dbReference type="SMART" id="SM00422">
    <property type="entry name" value="HTH_MERR"/>
    <property type="match status" value="1"/>
</dbReference>
<keyword evidence="1" id="KW-0238">DNA-binding</keyword>
<dbReference type="InterPro" id="IPR009061">
    <property type="entry name" value="DNA-bd_dom_put_sf"/>
</dbReference>
<dbReference type="CDD" id="cd04765">
    <property type="entry name" value="HTH_MlrA-like_sg2"/>
    <property type="match status" value="1"/>
</dbReference>
<dbReference type="AlphaFoldDB" id="U2NLT5"/>
<dbReference type="InterPro" id="IPR000551">
    <property type="entry name" value="MerR-type_HTH_dom"/>
</dbReference>
<dbReference type="PATRIC" id="fig|1115809.3.peg.1734"/>
<accession>U2NLT5</accession>